<evidence type="ECO:0000313" key="3">
    <source>
        <dbReference type="Proteomes" id="UP000054725"/>
    </source>
</evidence>
<name>A0A0W0WS00_9GAMM</name>
<reference evidence="2 3" key="1">
    <citation type="submission" date="2015-11" db="EMBL/GenBank/DDBJ databases">
        <title>Genomic analysis of 38 Legionella species identifies large and diverse effector repertoires.</title>
        <authorList>
            <person name="Burstein D."/>
            <person name="Amaro F."/>
            <person name="Zusman T."/>
            <person name="Lifshitz Z."/>
            <person name="Cohen O."/>
            <person name="Gilbert J.A."/>
            <person name="Pupko T."/>
            <person name="Shuman H.A."/>
            <person name="Segal G."/>
        </authorList>
    </citation>
    <scope>NUCLEOTIDE SEQUENCE [LARGE SCALE GENOMIC DNA]</scope>
    <source>
        <strain evidence="2 3">ATCC 49506</strain>
    </source>
</reference>
<proteinExistence type="predicted"/>
<accession>A0A0W0WS00</accession>
<feature type="compositionally biased region" description="Polar residues" evidence="1">
    <location>
        <begin position="281"/>
        <end position="293"/>
    </location>
</feature>
<comment type="caution">
    <text evidence="2">The sequence shown here is derived from an EMBL/GenBank/DDBJ whole genome shotgun (WGS) entry which is preliminary data.</text>
</comment>
<dbReference type="Proteomes" id="UP000054725">
    <property type="component" value="Unassembled WGS sequence"/>
</dbReference>
<dbReference type="RefSeq" id="WP_058504977.1">
    <property type="nucleotide sequence ID" value="NZ_CAAAIF010000010.1"/>
</dbReference>
<sequence>MQTKFEQEPSLRSAHSTEYLKLIAQLITSVFLFYDQTATSKISPIVQGSMGLLLHGVDFPKSENPADIDIVVAQQEMAQRMMFVLADKLKTEGSIYQIQACESIGPKVVYDFDIIDTSGKHPDLKIQLLNKEDFGLSHVSAVEKEGIPVLPAREAFISLEARIEQAGSRKKDKYAYFTLLDIYGEEYIKDSYFITTGKSRELKDYLELSMVERHRLRDTEEAPTRRRAGRRHPPIQNDLVTVPTIRTQQTTSYSHPNPMKVSQQSMFKSTSPHKQEDGTKEQSQLSVSSPKAS</sequence>
<evidence type="ECO:0008006" key="4">
    <source>
        <dbReference type="Google" id="ProtNLM"/>
    </source>
</evidence>
<dbReference type="OrthoDB" id="5653656at2"/>
<keyword evidence="3" id="KW-1185">Reference proteome</keyword>
<gene>
    <name evidence="2" type="ORF">Lnau_1966</name>
</gene>
<dbReference type="AlphaFoldDB" id="A0A0W0WS00"/>
<feature type="region of interest" description="Disordered" evidence="1">
    <location>
        <begin position="217"/>
        <end position="293"/>
    </location>
</feature>
<organism evidence="2 3">
    <name type="scientific">Legionella nautarum</name>
    <dbReference type="NCBI Taxonomy" id="45070"/>
    <lineage>
        <taxon>Bacteria</taxon>
        <taxon>Pseudomonadati</taxon>
        <taxon>Pseudomonadota</taxon>
        <taxon>Gammaproteobacteria</taxon>
        <taxon>Legionellales</taxon>
        <taxon>Legionellaceae</taxon>
        <taxon>Legionella</taxon>
    </lineage>
</organism>
<protein>
    <recommendedName>
        <fullName evidence="4">Nucleotidyl transferase AbiEii toxin, Type IV TA system</fullName>
    </recommendedName>
</protein>
<evidence type="ECO:0000313" key="2">
    <source>
        <dbReference type="EMBL" id="KTD35076.1"/>
    </source>
</evidence>
<feature type="compositionally biased region" description="Polar residues" evidence="1">
    <location>
        <begin position="244"/>
        <end position="272"/>
    </location>
</feature>
<evidence type="ECO:0000256" key="1">
    <source>
        <dbReference type="SAM" id="MobiDB-lite"/>
    </source>
</evidence>
<dbReference type="EMBL" id="LNYO01000017">
    <property type="protein sequence ID" value="KTD35076.1"/>
    <property type="molecule type" value="Genomic_DNA"/>
</dbReference>
<dbReference type="PATRIC" id="fig|45070.6.peg.2072"/>